<dbReference type="AlphaFoldDB" id="A0A0A9YWG7"/>
<accession>A0A0A9YWG7</accession>
<feature type="non-terminal residue" evidence="1">
    <location>
        <position position="1"/>
    </location>
</feature>
<name>A0A0A9YWG7_LYGHE</name>
<dbReference type="EMBL" id="GBHO01009694">
    <property type="protein sequence ID" value="JAG33910.1"/>
    <property type="molecule type" value="Transcribed_RNA"/>
</dbReference>
<feature type="non-terminal residue" evidence="1">
    <location>
        <position position="118"/>
    </location>
</feature>
<sequence length="118" mass="13913">TDIEAEWERTSSVIKETCESVLGYRNPLKKDWMSEDTWADIEKRRKIKQKVNASRTRTQKAAAQREYNQLHRVVGKSARRDKRRWIDDQARSAEEAAKIGDSKTLYKITKQLSKRGFR</sequence>
<evidence type="ECO:0000313" key="1">
    <source>
        <dbReference type="EMBL" id="JAG33910.1"/>
    </source>
</evidence>
<reference evidence="1" key="1">
    <citation type="journal article" date="2014" name="PLoS ONE">
        <title>Transcriptome-Based Identification of ABC Transporters in the Western Tarnished Plant Bug Lygus hesperus.</title>
        <authorList>
            <person name="Hull J.J."/>
            <person name="Chaney K."/>
            <person name="Geib S.M."/>
            <person name="Fabrick J.A."/>
            <person name="Brent C.S."/>
            <person name="Walsh D."/>
            <person name="Lavine L.C."/>
        </authorList>
    </citation>
    <scope>NUCLEOTIDE SEQUENCE</scope>
</reference>
<organism evidence="1">
    <name type="scientific">Lygus hesperus</name>
    <name type="common">Western plant bug</name>
    <dbReference type="NCBI Taxonomy" id="30085"/>
    <lineage>
        <taxon>Eukaryota</taxon>
        <taxon>Metazoa</taxon>
        <taxon>Ecdysozoa</taxon>
        <taxon>Arthropoda</taxon>
        <taxon>Hexapoda</taxon>
        <taxon>Insecta</taxon>
        <taxon>Pterygota</taxon>
        <taxon>Neoptera</taxon>
        <taxon>Paraneoptera</taxon>
        <taxon>Hemiptera</taxon>
        <taxon>Heteroptera</taxon>
        <taxon>Panheteroptera</taxon>
        <taxon>Cimicomorpha</taxon>
        <taxon>Miridae</taxon>
        <taxon>Mirini</taxon>
        <taxon>Lygus</taxon>
    </lineage>
</organism>
<protein>
    <submittedName>
        <fullName evidence="1">Ribosome-recycling factor</fullName>
    </submittedName>
</protein>
<proteinExistence type="predicted"/>
<reference evidence="1" key="2">
    <citation type="submission" date="2014-07" db="EMBL/GenBank/DDBJ databases">
        <authorList>
            <person name="Hull J."/>
        </authorList>
    </citation>
    <scope>NUCLEOTIDE SEQUENCE</scope>
</reference>
<gene>
    <name evidence="1" type="primary">frr_2</name>
    <name evidence="1" type="ORF">CM83_5139</name>
</gene>